<dbReference type="RefSeq" id="WP_091518963.1">
    <property type="nucleotide sequence ID" value="NZ_FOVI01000003.1"/>
</dbReference>
<dbReference type="NCBIfam" id="TIGR01451">
    <property type="entry name" value="B_ant_repeat"/>
    <property type="match status" value="1"/>
</dbReference>
<gene>
    <name evidence="4" type="ORF">SAMN05421741_10343</name>
</gene>
<dbReference type="InterPro" id="IPR051172">
    <property type="entry name" value="Chlamydia_OmcB"/>
</dbReference>
<dbReference type="NCBIfam" id="TIGR04131">
    <property type="entry name" value="Bac_Flav_CTERM"/>
    <property type="match status" value="1"/>
</dbReference>
<dbReference type="Pfam" id="PF17517">
    <property type="entry name" value="IgGFc_binding"/>
    <property type="match status" value="1"/>
</dbReference>
<dbReference type="InterPro" id="IPR013783">
    <property type="entry name" value="Ig-like_fold"/>
</dbReference>
<protein>
    <submittedName>
        <fullName evidence="4">Conserved repeat domain-containing protein/gliding motility-associated C-terminal domain-containing protein</fullName>
    </submittedName>
</protein>
<dbReference type="PANTHER" id="PTHR34819">
    <property type="entry name" value="LARGE CYSTEINE-RICH PERIPLASMIC PROTEIN OMCB"/>
    <property type="match status" value="1"/>
</dbReference>
<evidence type="ECO:0000259" key="2">
    <source>
        <dbReference type="Pfam" id="PF01345"/>
    </source>
</evidence>
<dbReference type="Gene3D" id="2.60.40.10">
    <property type="entry name" value="Immunoglobulins"/>
    <property type="match status" value="1"/>
</dbReference>
<feature type="signal peptide" evidence="1">
    <location>
        <begin position="1"/>
        <end position="18"/>
    </location>
</feature>
<feature type="domain" description="IgGFc-binding protein N-terminal" evidence="3">
    <location>
        <begin position="140"/>
        <end position="328"/>
    </location>
</feature>
<dbReference type="EMBL" id="FOVI01000003">
    <property type="protein sequence ID" value="SFN26734.1"/>
    <property type="molecule type" value="Genomic_DNA"/>
</dbReference>
<dbReference type="InterPro" id="IPR035234">
    <property type="entry name" value="IgGFc-bd_N"/>
</dbReference>
<dbReference type="Pfam" id="PF01345">
    <property type="entry name" value="DUF11"/>
    <property type="match status" value="2"/>
</dbReference>
<dbReference type="InterPro" id="IPR026341">
    <property type="entry name" value="T9SS_type_B"/>
</dbReference>
<dbReference type="Pfam" id="PF13585">
    <property type="entry name" value="CHU_C"/>
    <property type="match status" value="1"/>
</dbReference>
<accession>A0A1I4XLN8</accession>
<keyword evidence="1" id="KW-0732">Signal</keyword>
<name>A0A1I4XLN8_9FLAO</name>
<feature type="domain" description="DUF11" evidence="2">
    <location>
        <begin position="540"/>
        <end position="640"/>
    </location>
</feature>
<proteinExistence type="predicted"/>
<dbReference type="STRING" id="913024.SAMN05421741_10343"/>
<feature type="domain" description="DUF11" evidence="2">
    <location>
        <begin position="648"/>
        <end position="750"/>
    </location>
</feature>
<evidence type="ECO:0000313" key="4">
    <source>
        <dbReference type="EMBL" id="SFN26734.1"/>
    </source>
</evidence>
<feature type="chain" id="PRO_5011705107" evidence="1">
    <location>
        <begin position="19"/>
        <end position="850"/>
    </location>
</feature>
<dbReference type="InterPro" id="IPR047589">
    <property type="entry name" value="DUF11_rpt"/>
</dbReference>
<dbReference type="Gene3D" id="2.60.40.4070">
    <property type="match status" value="1"/>
</dbReference>
<keyword evidence="5" id="KW-1185">Reference proteome</keyword>
<dbReference type="Proteomes" id="UP000199036">
    <property type="component" value="Unassembled WGS sequence"/>
</dbReference>
<dbReference type="InterPro" id="IPR001434">
    <property type="entry name" value="OmcB-like_DUF11"/>
</dbReference>
<dbReference type="OrthoDB" id="9805017at2"/>
<sequence length="850" mass="92753">MKHLYFLIFLLFTTNSFAQYYTQHYIAPAPWQYWNDANEIVIGTVEPGTTVTVDISKSDGTFITTLTVTENNPISYRFAGAIAASPKNALNLIENDKGLIIEASHPVMVNLRNIASDTAGSTVANIKGNASLVSFGREGLGIEFRVGYYRTSVQGLDTGAPVYSVMATEDNTTVTLPAATITLDRGQSYLFNALIGSLVSADKRVVMNTGSYGDIPQTCGGNGEDGTFDQIAPLQSLGIRYLVVRGEGTPATPQQAQQGFGSEQTTIVTTRDNTIINVQNFNPNGTPFGPPFNMNLPVAGNSYTFYHGNGIDLFSSSLITAENPVIVYSGTAVDCETDISTVLPIGGCAGSLNIQTTKFIDYANGNLPYFGFCVIESNTVPVFVNGQNIEVVTGNLRVPIGTTGFYLITFDNTQINNPANLIITSAMPLTTSLVQQGGGFSMSAFFSSFGEAADPPVYAKRNNDCSVTLEAEAGYSEYVWYKDEILYETTTRNTLIVTESGSYTVQVRRDCGLSGKSIALDVEVVPCSDLEVIKERTFQDDLDITFTITVTNLNPYFTEPNATVTELLPTGLIYVNSSVSKGTYNNVTGLWNIGSLAPGQSETLVVDCRIGNSGEYINTATAKGDLEDTDMKNNKSSATVDAFVADIDAFKTDGKEMFFTDEYLNYTIRVVNNGPQKALNVEVNDPMPHQTTEMTWEGNGKSGTGDLVDVINSLDVKQEVIYTVKLRVPKDHKGLFTNTVNISSIYIVDPVERCTGCSDTNFPHFEIPKGISPNGDGENDYLDLSDYFASKLTIYNRYGNAVYTKDDYRNEWHGQDNNGKILPSGTYFYSVFMLNNPYKTGYIQVIREMK</sequence>
<evidence type="ECO:0000313" key="5">
    <source>
        <dbReference type="Proteomes" id="UP000199036"/>
    </source>
</evidence>
<dbReference type="PANTHER" id="PTHR34819:SF3">
    <property type="entry name" value="CELL SURFACE PROTEIN"/>
    <property type="match status" value="1"/>
</dbReference>
<evidence type="ECO:0000256" key="1">
    <source>
        <dbReference type="SAM" id="SignalP"/>
    </source>
</evidence>
<dbReference type="AlphaFoldDB" id="A0A1I4XLN8"/>
<evidence type="ECO:0000259" key="3">
    <source>
        <dbReference type="Pfam" id="PF17517"/>
    </source>
</evidence>
<organism evidence="4 5">
    <name type="scientific">Paenimyroides ummariense</name>
    <dbReference type="NCBI Taxonomy" id="913024"/>
    <lineage>
        <taxon>Bacteria</taxon>
        <taxon>Pseudomonadati</taxon>
        <taxon>Bacteroidota</taxon>
        <taxon>Flavobacteriia</taxon>
        <taxon>Flavobacteriales</taxon>
        <taxon>Flavobacteriaceae</taxon>
        <taxon>Paenimyroides</taxon>
    </lineage>
</organism>
<reference evidence="5" key="1">
    <citation type="submission" date="2016-10" db="EMBL/GenBank/DDBJ databases">
        <authorList>
            <person name="Varghese N."/>
            <person name="Submissions S."/>
        </authorList>
    </citation>
    <scope>NUCLEOTIDE SEQUENCE [LARGE SCALE GENOMIC DNA]</scope>
    <source>
        <strain evidence="5">DS-12</strain>
    </source>
</reference>